<evidence type="ECO:0000259" key="4">
    <source>
        <dbReference type="PROSITE" id="PS51635"/>
    </source>
</evidence>
<evidence type="ECO:0000313" key="6">
    <source>
        <dbReference type="Proteomes" id="UP000317557"/>
    </source>
</evidence>
<dbReference type="GO" id="GO:0016042">
    <property type="term" value="P:lipid catabolic process"/>
    <property type="evidence" value="ECO:0007669"/>
    <property type="project" value="UniProtKB-UniRule"/>
</dbReference>
<keyword evidence="2 3" id="KW-0443">Lipid metabolism</keyword>
<dbReference type="GO" id="GO:0047372">
    <property type="term" value="F:monoacylglycerol lipase activity"/>
    <property type="evidence" value="ECO:0007669"/>
    <property type="project" value="TreeGrafter"/>
</dbReference>
<sequence>MAIRKVLSISGGGIRGIIPTMVLSEIEEKTGKSTSKLFDLIAGTSTGGILALALTCPDSEGQPRYTAEELIGLYRQKGPDIFNRSKWYKVKTMGSLFDAKYPADGIEEVLKTYFRDSAEDAIMLREALTPLLITSYDIEMRSPWFFRSEKAKQDPEYDFPMEIAARATSAAPTYFDPVKVKSTDGMDYYSLVDGGVFANNPAMCAYVEAKNLFPEDDILVVSLGTGELTRRIPHEEAIEWGLAQWAKPVLDVVFDGITDTTNYQLQSILPEDRFFKFQIRLTEGNDDMDDTSNTNLRVLQLLAKQMIQKEQSKLQELVDML</sequence>
<dbReference type="EMBL" id="FXTP01000009">
    <property type="protein sequence ID" value="SMO74280.1"/>
    <property type="molecule type" value="Genomic_DNA"/>
</dbReference>
<dbReference type="SUPFAM" id="SSF52151">
    <property type="entry name" value="FabD/lysophospholipase-like"/>
    <property type="match status" value="1"/>
</dbReference>
<dbReference type="RefSeq" id="WP_185957270.1">
    <property type="nucleotide sequence ID" value="NZ_FXTP01000009.1"/>
</dbReference>
<gene>
    <name evidence="5" type="ORF">SAMN06265219_10951</name>
</gene>
<accession>A0A521DTX0</accession>
<evidence type="ECO:0000313" key="5">
    <source>
        <dbReference type="EMBL" id="SMO74280.1"/>
    </source>
</evidence>
<dbReference type="InterPro" id="IPR002641">
    <property type="entry name" value="PNPLA_dom"/>
</dbReference>
<evidence type="ECO:0000256" key="1">
    <source>
        <dbReference type="ARBA" id="ARBA00010240"/>
    </source>
</evidence>
<dbReference type="PANTHER" id="PTHR32176:SF92">
    <property type="entry name" value="XYLOSE ISOMERASE"/>
    <property type="match status" value="1"/>
</dbReference>
<dbReference type="Gene3D" id="3.40.1090.10">
    <property type="entry name" value="Cytosolic phospholipase A2 catalytic domain"/>
    <property type="match status" value="1"/>
</dbReference>
<feature type="short sequence motif" description="DGA/G" evidence="3">
    <location>
        <begin position="193"/>
        <end position="195"/>
    </location>
</feature>
<dbReference type="Proteomes" id="UP000317557">
    <property type="component" value="Unassembled WGS sequence"/>
</dbReference>
<proteinExistence type="inferred from homology"/>
<feature type="short sequence motif" description="GXGXXG" evidence="3">
    <location>
        <begin position="11"/>
        <end position="16"/>
    </location>
</feature>
<feature type="short sequence motif" description="GXSXG" evidence="3">
    <location>
        <begin position="43"/>
        <end position="47"/>
    </location>
</feature>
<feature type="active site" description="Proton acceptor" evidence="3">
    <location>
        <position position="193"/>
    </location>
</feature>
<keyword evidence="6" id="KW-1185">Reference proteome</keyword>
<dbReference type="GO" id="GO:0004620">
    <property type="term" value="F:phospholipase activity"/>
    <property type="evidence" value="ECO:0007669"/>
    <property type="project" value="TreeGrafter"/>
</dbReference>
<dbReference type="PROSITE" id="PS51635">
    <property type="entry name" value="PNPLA"/>
    <property type="match status" value="1"/>
</dbReference>
<feature type="active site" description="Nucleophile" evidence="3">
    <location>
        <position position="45"/>
    </location>
</feature>
<keyword evidence="3" id="KW-0378">Hydrolase</keyword>
<dbReference type="InterPro" id="IPR016035">
    <property type="entry name" value="Acyl_Trfase/lysoPLipase"/>
</dbReference>
<feature type="domain" description="PNPLA" evidence="4">
    <location>
        <begin position="7"/>
        <end position="206"/>
    </location>
</feature>
<keyword evidence="3" id="KW-0442">Lipid degradation</keyword>
<organism evidence="5 6">
    <name type="scientific">Gracilimonas mengyeensis</name>
    <dbReference type="NCBI Taxonomy" id="1302730"/>
    <lineage>
        <taxon>Bacteria</taxon>
        <taxon>Pseudomonadati</taxon>
        <taxon>Balneolota</taxon>
        <taxon>Balneolia</taxon>
        <taxon>Balneolales</taxon>
        <taxon>Balneolaceae</taxon>
        <taxon>Gracilimonas</taxon>
    </lineage>
</organism>
<evidence type="ECO:0000256" key="2">
    <source>
        <dbReference type="ARBA" id="ARBA00023098"/>
    </source>
</evidence>
<evidence type="ECO:0000256" key="3">
    <source>
        <dbReference type="PROSITE-ProRule" id="PRU01161"/>
    </source>
</evidence>
<comment type="similarity">
    <text evidence="1">Belongs to the patatin family.</text>
</comment>
<dbReference type="Pfam" id="PF01734">
    <property type="entry name" value="Patatin"/>
    <property type="match status" value="1"/>
</dbReference>
<dbReference type="AlphaFoldDB" id="A0A521DTX0"/>
<dbReference type="PANTHER" id="PTHR32176">
    <property type="entry name" value="XYLOSE ISOMERASE"/>
    <property type="match status" value="1"/>
</dbReference>
<protein>
    <submittedName>
        <fullName evidence="5">Patatin-like phospholipase</fullName>
    </submittedName>
</protein>
<name>A0A521DTX0_9BACT</name>
<reference evidence="5 6" key="1">
    <citation type="submission" date="2017-05" db="EMBL/GenBank/DDBJ databases">
        <authorList>
            <person name="Varghese N."/>
            <person name="Submissions S."/>
        </authorList>
    </citation>
    <scope>NUCLEOTIDE SEQUENCE [LARGE SCALE GENOMIC DNA]</scope>
    <source>
        <strain evidence="5 6">DSM 21985</strain>
    </source>
</reference>